<sequence length="334" mass="36260">MKLKTSILAGVCLACMVLGSNAAEATECGTKDPITIAEMTWLSAGTLAYVTKEILAEGYGCNVQIVPGDTVPTASSMLAKGEPDIAPELWVSTVKSTWDQMLAKGTVYKAGDIFASGGQEGWWIPDYIAEAHPEIRSVSDLKDNWQVFEDASNPGKGRFYACPPGWGCEIITNNLVKALGLEATYEVYPTGSGANLKAMIARQVSRKKPFIGWYWGPTEVIGKYKLKVLEMPAYDQAKFTCLTDAKCEKPELTGWAVGEVAVAATTSLKDKAPAVAEFLSKMQVPNVEISDVLAWGDDNKASPEEVATYFFKNYETIWTKWVPADVAEKVKAAL</sequence>
<dbReference type="EMBL" id="UFSM01000003">
    <property type="protein sequence ID" value="SUY29112.1"/>
    <property type="molecule type" value="Genomic_DNA"/>
</dbReference>
<dbReference type="GO" id="GO:0043190">
    <property type="term" value="C:ATP-binding cassette (ABC) transporter complex"/>
    <property type="evidence" value="ECO:0007669"/>
    <property type="project" value="InterPro"/>
</dbReference>
<evidence type="ECO:0000313" key="3">
    <source>
        <dbReference type="EMBL" id="SUY29112.1"/>
    </source>
</evidence>
<dbReference type="GO" id="GO:0022857">
    <property type="term" value="F:transmembrane transporter activity"/>
    <property type="evidence" value="ECO:0007669"/>
    <property type="project" value="InterPro"/>
</dbReference>
<dbReference type="RefSeq" id="WP_115734368.1">
    <property type="nucleotide sequence ID" value="NZ_BAAAVY010000014.1"/>
</dbReference>
<dbReference type="Gene3D" id="3.40.190.10">
    <property type="entry name" value="Periplasmic binding protein-like II"/>
    <property type="match status" value="1"/>
</dbReference>
<name>A0A381IM22_AMIAI</name>
<feature type="signal peptide" evidence="1">
    <location>
        <begin position="1"/>
        <end position="22"/>
    </location>
</feature>
<reference evidence="3 4" key="1">
    <citation type="submission" date="2018-06" db="EMBL/GenBank/DDBJ databases">
        <authorList>
            <consortium name="Pathogen Informatics"/>
            <person name="Doyle S."/>
        </authorList>
    </citation>
    <scope>NUCLEOTIDE SEQUENCE [LARGE SCALE GENOMIC DNA]</scope>
    <source>
        <strain evidence="3 4">NCTC10684</strain>
    </source>
</reference>
<dbReference type="SUPFAM" id="SSF53850">
    <property type="entry name" value="Periplasmic binding protein-like II"/>
    <property type="match status" value="1"/>
</dbReference>
<keyword evidence="1" id="KW-0732">Signal</keyword>
<dbReference type="OrthoDB" id="9786266at2"/>
<evidence type="ECO:0000256" key="1">
    <source>
        <dbReference type="SAM" id="SignalP"/>
    </source>
</evidence>
<dbReference type="Proteomes" id="UP000254701">
    <property type="component" value="Unassembled WGS sequence"/>
</dbReference>
<feature type="chain" id="PRO_5016582640" evidence="1">
    <location>
        <begin position="23"/>
        <end position="334"/>
    </location>
</feature>
<gene>
    <name evidence="3" type="primary">proX_3</name>
    <name evidence="3" type="ORF">NCTC10684_05344</name>
</gene>
<dbReference type="InterPro" id="IPR007210">
    <property type="entry name" value="ABC_Gly_betaine_transp_sub-bd"/>
</dbReference>
<dbReference type="AlphaFoldDB" id="A0A381IM22"/>
<protein>
    <submittedName>
        <fullName evidence="3">Glycine betaine-binding periplasmic protein</fullName>
    </submittedName>
</protein>
<dbReference type="Pfam" id="PF04069">
    <property type="entry name" value="OpuAC"/>
    <property type="match status" value="1"/>
</dbReference>
<accession>A0A381IM22</accession>
<evidence type="ECO:0000313" key="4">
    <source>
        <dbReference type="Proteomes" id="UP000254701"/>
    </source>
</evidence>
<proteinExistence type="predicted"/>
<dbReference type="Gene3D" id="3.40.190.100">
    <property type="entry name" value="Glycine betaine-binding periplasmic protein, domain 2"/>
    <property type="match status" value="1"/>
</dbReference>
<evidence type="ECO:0000259" key="2">
    <source>
        <dbReference type="Pfam" id="PF04069"/>
    </source>
</evidence>
<feature type="domain" description="ABC-type glycine betaine transport system substrate-binding" evidence="2">
    <location>
        <begin position="32"/>
        <end position="312"/>
    </location>
</feature>
<organism evidence="3 4">
    <name type="scientific">Aminobacter aminovorans</name>
    <name type="common">Chelatobacter heintzii</name>
    <dbReference type="NCBI Taxonomy" id="83263"/>
    <lineage>
        <taxon>Bacteria</taxon>
        <taxon>Pseudomonadati</taxon>
        <taxon>Pseudomonadota</taxon>
        <taxon>Alphaproteobacteria</taxon>
        <taxon>Hyphomicrobiales</taxon>
        <taxon>Phyllobacteriaceae</taxon>
        <taxon>Aminobacter</taxon>
    </lineage>
</organism>